<evidence type="ECO:0000256" key="1">
    <source>
        <dbReference type="SAM" id="MobiDB-lite"/>
    </source>
</evidence>
<protein>
    <recommendedName>
        <fullName evidence="4">Myb-like domain-containing protein</fullName>
    </recommendedName>
</protein>
<keyword evidence="3" id="KW-1185">Reference proteome</keyword>
<dbReference type="SUPFAM" id="SSF46689">
    <property type="entry name" value="Homeodomain-like"/>
    <property type="match status" value="2"/>
</dbReference>
<feature type="region of interest" description="Disordered" evidence="1">
    <location>
        <begin position="1"/>
        <end position="118"/>
    </location>
</feature>
<name>A0A0E9NK70_SAICN</name>
<dbReference type="AlphaFoldDB" id="A0A0E9NK70"/>
<feature type="compositionally biased region" description="Basic and acidic residues" evidence="1">
    <location>
        <begin position="48"/>
        <end position="66"/>
    </location>
</feature>
<reference evidence="2 3" key="3">
    <citation type="journal article" date="2015" name="Genome Announc.">
        <title>Draft Genome Sequence of the Archiascomycetous Yeast Saitoella complicata.</title>
        <authorList>
            <person name="Yamauchi K."/>
            <person name="Kondo S."/>
            <person name="Hamamoto M."/>
            <person name="Takahashi Y."/>
            <person name="Ogura Y."/>
            <person name="Hayashi T."/>
            <person name="Nishida H."/>
        </authorList>
    </citation>
    <scope>NUCLEOTIDE SEQUENCE [LARGE SCALE GENOMIC DNA]</scope>
    <source>
        <strain evidence="2 3">NRRL Y-17804</strain>
    </source>
</reference>
<dbReference type="OrthoDB" id="2143914at2759"/>
<organism evidence="2 3">
    <name type="scientific">Saitoella complicata (strain BCRC 22490 / CBS 7301 / JCM 7358 / NBRC 10748 / NRRL Y-17804)</name>
    <dbReference type="NCBI Taxonomy" id="698492"/>
    <lineage>
        <taxon>Eukaryota</taxon>
        <taxon>Fungi</taxon>
        <taxon>Dikarya</taxon>
        <taxon>Ascomycota</taxon>
        <taxon>Taphrinomycotina</taxon>
        <taxon>Taphrinomycotina incertae sedis</taxon>
        <taxon>Saitoella</taxon>
    </lineage>
</organism>
<dbReference type="InterPro" id="IPR009057">
    <property type="entry name" value="Homeodomain-like_sf"/>
</dbReference>
<reference evidence="2 3" key="1">
    <citation type="journal article" date="2011" name="J. Gen. Appl. Microbiol.">
        <title>Draft genome sequencing of the enigmatic yeast Saitoella complicata.</title>
        <authorList>
            <person name="Nishida H."/>
            <person name="Hamamoto M."/>
            <person name="Sugiyama J."/>
        </authorList>
    </citation>
    <scope>NUCLEOTIDE SEQUENCE [LARGE SCALE GENOMIC DNA]</scope>
    <source>
        <strain evidence="2 3">NRRL Y-17804</strain>
    </source>
</reference>
<dbReference type="CDD" id="cd00167">
    <property type="entry name" value="SANT"/>
    <property type="match status" value="1"/>
</dbReference>
<gene>
    <name evidence="2" type="ORF">G7K_4337-t1</name>
</gene>
<dbReference type="InterPro" id="IPR001005">
    <property type="entry name" value="SANT/Myb"/>
</dbReference>
<dbReference type="EMBL" id="BACD03000030">
    <property type="protein sequence ID" value="GAO50203.1"/>
    <property type="molecule type" value="Genomic_DNA"/>
</dbReference>
<proteinExistence type="predicted"/>
<dbReference type="Proteomes" id="UP000033140">
    <property type="component" value="Unassembled WGS sequence"/>
</dbReference>
<evidence type="ECO:0000313" key="3">
    <source>
        <dbReference type="Proteomes" id="UP000033140"/>
    </source>
</evidence>
<evidence type="ECO:0008006" key="4">
    <source>
        <dbReference type="Google" id="ProtNLM"/>
    </source>
</evidence>
<accession>A0A0E9NK70</accession>
<sequence length="223" mass="24513">MVDTEHSGGSPKLVVTPYELQQQSDLVDSEGLESAENASSKAMPSVKTEVDHTGQKDVGKRTRRGSESSGSSWELPMRPKKRICKKEDDSGAKSTTVPPKLESSSTNKAAKLTSKTTTGYTPAEDMRIVLLKSQGMRWGQIASYLPGRTSDAVRKHHASSLTGRTLESFRSQGSGKTYTKEDDQLISFLRVEKKMGWKEVANIFGKSPDAVRKHYEGMMAKGR</sequence>
<dbReference type="RefSeq" id="XP_019021356.1">
    <property type="nucleotide sequence ID" value="XM_019166459.1"/>
</dbReference>
<feature type="compositionally biased region" description="Polar residues" evidence="1">
    <location>
        <begin position="92"/>
        <end position="118"/>
    </location>
</feature>
<reference evidence="2 3" key="2">
    <citation type="journal article" date="2014" name="J. Gen. Appl. Microbiol.">
        <title>The early diverging ascomycetous budding yeast Saitoella complicata has three histone deacetylases belonging to the Clr6, Hos2, and Rpd3 lineages.</title>
        <authorList>
            <person name="Nishida H."/>
            <person name="Matsumoto T."/>
            <person name="Kondo S."/>
            <person name="Hamamoto M."/>
            <person name="Yoshikawa H."/>
        </authorList>
    </citation>
    <scope>NUCLEOTIDE SEQUENCE [LARGE SCALE GENOMIC DNA]</scope>
    <source>
        <strain evidence="2 3">NRRL Y-17804</strain>
    </source>
</reference>
<dbReference type="Gene3D" id="1.10.10.60">
    <property type="entry name" value="Homeodomain-like"/>
    <property type="match status" value="1"/>
</dbReference>
<evidence type="ECO:0000313" key="2">
    <source>
        <dbReference type="EMBL" id="GAO50203.1"/>
    </source>
</evidence>
<comment type="caution">
    <text evidence="2">The sequence shown here is derived from an EMBL/GenBank/DDBJ whole genome shotgun (WGS) entry which is preliminary data.</text>
</comment>